<sequence>MTVPEPGLTKVKFNIQAGVGGAEAWDLLLADNPEDWLDMNRHQNNNLGRAQYLLSFAQYYPYGPQYFIFDGFFRVTPIVPELIGSAGYALTSLPQHSEYIKPLIIKLKKPVGRDLYLRWYETLQDSKLNPEVHELAPDIKLGRFPGYQNVMLKHHELQRISPTTDRTGRTRSRT</sequence>
<reference evidence="2" key="1">
    <citation type="journal article" date="2019" name="Int. J. Syst. Evol. Microbiol.">
        <title>The Global Catalogue of Microorganisms (GCM) 10K type strain sequencing project: providing services to taxonomists for standard genome sequencing and annotation.</title>
        <authorList>
            <consortium name="The Broad Institute Genomics Platform"/>
            <consortium name="The Broad Institute Genome Sequencing Center for Infectious Disease"/>
            <person name="Wu L."/>
            <person name="Ma J."/>
        </authorList>
    </citation>
    <scope>NUCLEOTIDE SEQUENCE [LARGE SCALE GENOMIC DNA]</scope>
    <source>
        <strain evidence="2">JCM 16928</strain>
    </source>
</reference>
<name>A0ABP6VKL4_9ACTN</name>
<gene>
    <name evidence="1" type="ORF">GCM10022235_00720</name>
</gene>
<comment type="caution">
    <text evidence="1">The sequence shown here is derived from an EMBL/GenBank/DDBJ whole genome shotgun (WGS) entry which is preliminary data.</text>
</comment>
<accession>A0ABP6VKL4</accession>
<evidence type="ECO:0000313" key="1">
    <source>
        <dbReference type="EMBL" id="GAA3537127.1"/>
    </source>
</evidence>
<proteinExistence type="predicted"/>
<dbReference type="Proteomes" id="UP001501222">
    <property type="component" value="Unassembled WGS sequence"/>
</dbReference>
<evidence type="ECO:0000313" key="2">
    <source>
        <dbReference type="Proteomes" id="UP001501222"/>
    </source>
</evidence>
<protein>
    <submittedName>
        <fullName evidence="1">Uncharacterized protein</fullName>
    </submittedName>
</protein>
<keyword evidence="2" id="KW-1185">Reference proteome</keyword>
<dbReference type="EMBL" id="BAABAA010000001">
    <property type="protein sequence ID" value="GAA3537127.1"/>
    <property type="molecule type" value="Genomic_DNA"/>
</dbReference>
<organism evidence="1 2">
    <name type="scientific">Kribbella ginsengisoli</name>
    <dbReference type="NCBI Taxonomy" id="363865"/>
    <lineage>
        <taxon>Bacteria</taxon>
        <taxon>Bacillati</taxon>
        <taxon>Actinomycetota</taxon>
        <taxon>Actinomycetes</taxon>
        <taxon>Propionibacteriales</taxon>
        <taxon>Kribbellaceae</taxon>
        <taxon>Kribbella</taxon>
    </lineage>
</organism>